<dbReference type="EMBL" id="CAJNOM010003934">
    <property type="protein sequence ID" value="CAF1650865.1"/>
    <property type="molecule type" value="Genomic_DNA"/>
</dbReference>
<evidence type="ECO:0000313" key="1">
    <source>
        <dbReference type="EMBL" id="CAF1522848.1"/>
    </source>
</evidence>
<protein>
    <submittedName>
        <fullName evidence="2">Uncharacterized protein</fullName>
    </submittedName>
</protein>
<name>A0A816EUZ3_9BILA</name>
<proteinExistence type="predicted"/>
<comment type="caution">
    <text evidence="2">The sequence shown here is derived from an EMBL/GenBank/DDBJ whole genome shotgun (WGS) entry which is preliminary data.</text>
</comment>
<dbReference type="AlphaFoldDB" id="A0A816EUZ3"/>
<keyword evidence="3" id="KW-1185">Reference proteome</keyword>
<evidence type="ECO:0000313" key="3">
    <source>
        <dbReference type="Proteomes" id="UP000663832"/>
    </source>
</evidence>
<dbReference type="Proteomes" id="UP000663877">
    <property type="component" value="Unassembled WGS sequence"/>
</dbReference>
<feature type="non-terminal residue" evidence="2">
    <location>
        <position position="1"/>
    </location>
</feature>
<accession>A0A816EUZ3</accession>
<gene>
    <name evidence="1" type="ORF">BJG266_LOCUS44394</name>
    <name evidence="2" type="ORF">QVE165_LOCUS61357</name>
</gene>
<sequence>ELCEENTRLKQELFLVKSIHSTTSINSKTLLTNFYNGPSVSSEKQIDNDEKLDIVYEKVCLPIKVIFI</sequence>
<evidence type="ECO:0000313" key="2">
    <source>
        <dbReference type="EMBL" id="CAF1650865.1"/>
    </source>
</evidence>
<reference evidence="2" key="1">
    <citation type="submission" date="2021-02" db="EMBL/GenBank/DDBJ databases">
        <authorList>
            <person name="Nowell W R."/>
        </authorList>
    </citation>
    <scope>NUCLEOTIDE SEQUENCE</scope>
</reference>
<dbReference type="Proteomes" id="UP000663832">
    <property type="component" value="Unassembled WGS sequence"/>
</dbReference>
<dbReference type="EMBL" id="CAJNOI010003573">
    <property type="protein sequence ID" value="CAF1522848.1"/>
    <property type="molecule type" value="Genomic_DNA"/>
</dbReference>
<organism evidence="2 3">
    <name type="scientific">Adineta steineri</name>
    <dbReference type="NCBI Taxonomy" id="433720"/>
    <lineage>
        <taxon>Eukaryota</taxon>
        <taxon>Metazoa</taxon>
        <taxon>Spiralia</taxon>
        <taxon>Gnathifera</taxon>
        <taxon>Rotifera</taxon>
        <taxon>Eurotatoria</taxon>
        <taxon>Bdelloidea</taxon>
        <taxon>Adinetida</taxon>
        <taxon>Adinetidae</taxon>
        <taxon>Adineta</taxon>
    </lineage>
</organism>